<reference evidence="1 2" key="1">
    <citation type="submission" date="2016-10" db="EMBL/GenBank/DDBJ databases">
        <title>Paenibacillus species isolates.</title>
        <authorList>
            <person name="Beno S.M."/>
        </authorList>
    </citation>
    <scope>NUCLEOTIDE SEQUENCE [LARGE SCALE GENOMIC DNA]</scope>
    <source>
        <strain evidence="1 2">FSL H7-0604</strain>
    </source>
</reference>
<protein>
    <submittedName>
        <fullName evidence="1">Pyridoxamine 5-phosphate oxidase</fullName>
    </submittedName>
</protein>
<evidence type="ECO:0000313" key="2">
    <source>
        <dbReference type="Proteomes" id="UP000187465"/>
    </source>
</evidence>
<dbReference type="EMBL" id="MKQP01000023">
    <property type="protein sequence ID" value="OMD31022.1"/>
    <property type="molecule type" value="Genomic_DNA"/>
</dbReference>
<dbReference type="AlphaFoldDB" id="A0A1R0X913"/>
<gene>
    <name evidence="1" type="ORF">BJP51_01355</name>
</gene>
<dbReference type="Proteomes" id="UP000187465">
    <property type="component" value="Unassembled WGS sequence"/>
</dbReference>
<proteinExistence type="predicted"/>
<accession>A0A1R0X913</accession>
<dbReference type="SUPFAM" id="SSF50475">
    <property type="entry name" value="FMN-binding split barrel"/>
    <property type="match status" value="1"/>
</dbReference>
<comment type="caution">
    <text evidence="1">The sequence shown here is derived from an EMBL/GenBank/DDBJ whole genome shotgun (WGS) entry which is preliminary data.</text>
</comment>
<dbReference type="InterPro" id="IPR012349">
    <property type="entry name" value="Split_barrel_FMN-bd"/>
</dbReference>
<organism evidence="1 2">
    <name type="scientific">Paenibacillus odorifer</name>
    <dbReference type="NCBI Taxonomy" id="189426"/>
    <lineage>
        <taxon>Bacteria</taxon>
        <taxon>Bacillati</taxon>
        <taxon>Bacillota</taxon>
        <taxon>Bacilli</taxon>
        <taxon>Bacillales</taxon>
        <taxon>Paenibacillaceae</taxon>
        <taxon>Paenibacillus</taxon>
    </lineage>
</organism>
<name>A0A1R0X913_9BACL</name>
<sequence>MSKYDEAMKLLEEQVGNKDGLITLSTIALEPGTNGISRPAARIVDAYYEDGAFYTVTYATSGKMRQIAQNPEVAVCIIVENFTADGIGENLGWVCDENNAEMMTKLRTIFADWYNEANNDEDPNTCLLRIRLTKGLWNDAHKGIRNEIDFINKTAN</sequence>
<evidence type="ECO:0000313" key="1">
    <source>
        <dbReference type="EMBL" id="OMD31022.1"/>
    </source>
</evidence>
<dbReference type="RefSeq" id="WP_036682406.1">
    <property type="nucleotide sequence ID" value="NZ_CP009428.1"/>
</dbReference>
<dbReference type="GeneID" id="31574398"/>
<dbReference type="Gene3D" id="2.30.110.10">
    <property type="entry name" value="Electron Transport, Fmn-binding Protein, Chain A"/>
    <property type="match status" value="1"/>
</dbReference>
<dbReference type="KEGG" id="pod:PODO_30285"/>